<protein>
    <submittedName>
        <fullName evidence="2">Uncharacterized protein</fullName>
    </submittedName>
</protein>
<reference evidence="2 3" key="1">
    <citation type="submission" date="2021-07" db="EMBL/GenBank/DDBJ databases">
        <title>Alteriqipengyuania abyssalis NZ-12B nov, sp.nov isolated from deep sea sponge in pacific ocean.</title>
        <authorList>
            <person name="Tareen S."/>
            <person name="Wink J."/>
        </authorList>
    </citation>
    <scope>NUCLEOTIDE SEQUENCE [LARGE SCALE GENOMIC DNA]</scope>
    <source>
        <strain evidence="2 3">NZ-12B</strain>
    </source>
</reference>
<organism evidence="2 3">
    <name type="scientific">Alteriqipengyuania abyssalis</name>
    <dbReference type="NCBI Taxonomy" id="2860200"/>
    <lineage>
        <taxon>Bacteria</taxon>
        <taxon>Pseudomonadati</taxon>
        <taxon>Pseudomonadota</taxon>
        <taxon>Alphaproteobacteria</taxon>
        <taxon>Sphingomonadales</taxon>
        <taxon>Erythrobacteraceae</taxon>
        <taxon>Alteriqipengyuania</taxon>
    </lineage>
</organism>
<dbReference type="EMBL" id="JAHWXP010000003">
    <property type="protein sequence ID" value="MBY8337803.1"/>
    <property type="molecule type" value="Genomic_DNA"/>
</dbReference>
<name>A0ABS7PFE0_9SPHN</name>
<comment type="caution">
    <text evidence="2">The sequence shown here is derived from an EMBL/GenBank/DDBJ whole genome shotgun (WGS) entry which is preliminary data.</text>
</comment>
<keyword evidence="1" id="KW-1133">Transmembrane helix</keyword>
<evidence type="ECO:0000256" key="1">
    <source>
        <dbReference type="SAM" id="Phobius"/>
    </source>
</evidence>
<gene>
    <name evidence="2" type="ORF">KYN89_12190</name>
</gene>
<evidence type="ECO:0000313" key="2">
    <source>
        <dbReference type="EMBL" id="MBY8337803.1"/>
    </source>
</evidence>
<feature type="transmembrane region" description="Helical" evidence="1">
    <location>
        <begin position="63"/>
        <end position="81"/>
    </location>
</feature>
<dbReference type="Proteomes" id="UP000759298">
    <property type="component" value="Unassembled WGS sequence"/>
</dbReference>
<sequence>MAAAMMEALFASGHAADIVLGVLTIEALILARRGWAFTAIIGLIGPAALIVLGLRAALVGAEWYWVSLPVALAFPLHLLDLRHRLRATH</sequence>
<keyword evidence="1" id="KW-0812">Transmembrane</keyword>
<dbReference type="RefSeq" id="WP_222825307.1">
    <property type="nucleotide sequence ID" value="NZ_JAHWXP010000003.1"/>
</dbReference>
<proteinExistence type="predicted"/>
<evidence type="ECO:0000313" key="3">
    <source>
        <dbReference type="Proteomes" id="UP000759298"/>
    </source>
</evidence>
<feature type="transmembrane region" description="Helical" evidence="1">
    <location>
        <begin position="12"/>
        <end position="30"/>
    </location>
</feature>
<keyword evidence="1" id="KW-0472">Membrane</keyword>
<accession>A0ABS7PFE0</accession>
<keyword evidence="3" id="KW-1185">Reference proteome</keyword>
<feature type="transmembrane region" description="Helical" evidence="1">
    <location>
        <begin position="37"/>
        <end position="57"/>
    </location>
</feature>